<name>A0A386TYF0_9AGAR</name>
<dbReference type="AlphaFoldDB" id="A0A386TYF0"/>
<evidence type="ECO:0000313" key="1">
    <source>
        <dbReference type="EMBL" id="AYE93222.1"/>
    </source>
</evidence>
<dbReference type="SUPFAM" id="SSF56672">
    <property type="entry name" value="DNA/RNA polymerases"/>
    <property type="match status" value="1"/>
</dbReference>
<evidence type="ECO:0000313" key="2">
    <source>
        <dbReference type="EMBL" id="AYE93270.1"/>
    </source>
</evidence>
<dbReference type="Gene3D" id="3.90.1600.10">
    <property type="entry name" value="Palm domain of DNA polymerase"/>
    <property type="match status" value="1"/>
</dbReference>
<protein>
    <submittedName>
        <fullName evidence="1">DNA polymerase</fullName>
    </submittedName>
</protein>
<dbReference type="InterPro" id="IPR023211">
    <property type="entry name" value="DNA_pol_palm_dom_sf"/>
</dbReference>
<gene>
    <name evidence="2" type="ORF">C0995_000042</name>
    <name evidence="1" type="ORF">C0995_000095</name>
</gene>
<dbReference type="EMBL" id="MH725795">
    <property type="protein sequence ID" value="AYE93222.1"/>
    <property type="molecule type" value="Genomic_DNA"/>
</dbReference>
<keyword evidence="1" id="KW-0496">Mitochondrion</keyword>
<sequence>MKYKNIKGNKLIYSDTDSVLMEKPLDSELISSTDLGKLKLEYVISEGYFIAPKFYGFKDVLGNTVLKTKGVTKGQIVFEDLIKLSQGEDINLKSTVFVKNFKEGTVNIRNQNYLIKGLELK</sequence>
<dbReference type="InterPro" id="IPR043502">
    <property type="entry name" value="DNA/RNA_pol_sf"/>
</dbReference>
<geneLocation type="mitochondrion" evidence="1"/>
<accession>A0A386TYF0</accession>
<reference evidence="1" key="1">
    <citation type="submission" date="2018-08" db="EMBL/GenBank/DDBJ databases">
        <title>Comparative mitochondrial genomics of the basidiomycete Termitomyces.</title>
        <authorList>
            <person name="Nieuwenhuis M."/>
        </authorList>
    </citation>
    <scope>NUCLEOTIDE SEQUENCE</scope>
    <source>
        <strain evidence="1">Mi166</strain>
    </source>
</reference>
<dbReference type="EMBL" id="MH725795">
    <property type="protein sequence ID" value="AYE93270.1"/>
    <property type="molecule type" value="Genomic_DNA"/>
</dbReference>
<organism evidence="1">
    <name type="scientific">Termitomyces sp</name>
    <dbReference type="NCBI Taxonomy" id="1916073"/>
    <lineage>
        <taxon>Eukaryota</taxon>
        <taxon>Fungi</taxon>
        <taxon>Dikarya</taxon>
        <taxon>Basidiomycota</taxon>
        <taxon>Agaricomycotina</taxon>
        <taxon>Agaricomycetes</taxon>
        <taxon>Agaricomycetidae</taxon>
        <taxon>Agaricales</taxon>
        <taxon>Tricholomatineae</taxon>
        <taxon>Lyophyllaceae</taxon>
        <taxon>Termitomyces</taxon>
    </lineage>
</organism>
<proteinExistence type="predicted"/>